<dbReference type="GO" id="GO:0015926">
    <property type="term" value="F:glucosidase activity"/>
    <property type="evidence" value="ECO:0007669"/>
    <property type="project" value="TreeGrafter"/>
</dbReference>
<evidence type="ECO:0000259" key="10">
    <source>
        <dbReference type="PROSITE" id="PS51762"/>
    </source>
</evidence>
<dbReference type="InterPro" id="IPR005629">
    <property type="entry name" value="Skn1/Kre6/Sbg1"/>
</dbReference>
<keyword evidence="3" id="KW-0812">Transmembrane</keyword>
<protein>
    <submittedName>
        <fullName evidence="11">Glycoside hydrolase family 16 protein</fullName>
    </submittedName>
</protein>
<dbReference type="Pfam" id="PF03935">
    <property type="entry name" value="SKN1_KRE6_Sbg1"/>
    <property type="match status" value="1"/>
</dbReference>
<evidence type="ECO:0000256" key="8">
    <source>
        <dbReference type="ARBA" id="ARBA00023316"/>
    </source>
</evidence>
<dbReference type="EMBL" id="KQ964426">
    <property type="protein sequence ID" value="KXN74234.1"/>
    <property type="molecule type" value="Genomic_DNA"/>
</dbReference>
<dbReference type="GO" id="GO:0006078">
    <property type="term" value="P:(1-&gt;6)-beta-D-glucan biosynthetic process"/>
    <property type="evidence" value="ECO:0007669"/>
    <property type="project" value="TreeGrafter"/>
</dbReference>
<evidence type="ECO:0000313" key="12">
    <source>
        <dbReference type="Proteomes" id="UP000070444"/>
    </source>
</evidence>
<dbReference type="PROSITE" id="PS51762">
    <property type="entry name" value="GH16_2"/>
    <property type="match status" value="1"/>
</dbReference>
<evidence type="ECO:0000256" key="7">
    <source>
        <dbReference type="ARBA" id="ARBA00023180"/>
    </source>
</evidence>
<keyword evidence="4" id="KW-0735">Signal-anchor</keyword>
<evidence type="ECO:0000256" key="4">
    <source>
        <dbReference type="ARBA" id="ARBA00022968"/>
    </source>
</evidence>
<evidence type="ECO:0000256" key="6">
    <source>
        <dbReference type="ARBA" id="ARBA00023136"/>
    </source>
</evidence>
<gene>
    <name evidence="11" type="ORF">CONCODRAFT_34913</name>
</gene>
<evidence type="ECO:0000313" key="11">
    <source>
        <dbReference type="EMBL" id="KXN74234.1"/>
    </source>
</evidence>
<accession>A0A137PGV4</accession>
<dbReference type="Gene3D" id="2.60.120.200">
    <property type="match status" value="1"/>
</dbReference>
<dbReference type="OrthoDB" id="412647at2759"/>
<keyword evidence="12" id="KW-1185">Reference proteome</keyword>
<keyword evidence="8" id="KW-0961">Cell wall biogenesis/degradation</keyword>
<comment type="similarity">
    <text evidence="2">Belongs to the SKN1/KRE6 family.</text>
</comment>
<reference evidence="11 12" key="1">
    <citation type="journal article" date="2015" name="Genome Biol. Evol.">
        <title>Phylogenomic analyses indicate that early fungi evolved digesting cell walls of algal ancestors of land plants.</title>
        <authorList>
            <person name="Chang Y."/>
            <person name="Wang S."/>
            <person name="Sekimoto S."/>
            <person name="Aerts A.L."/>
            <person name="Choi C."/>
            <person name="Clum A."/>
            <person name="LaButti K.M."/>
            <person name="Lindquist E.A."/>
            <person name="Yee Ngan C."/>
            <person name="Ohm R.A."/>
            <person name="Salamov A.A."/>
            <person name="Grigoriev I.V."/>
            <person name="Spatafora J.W."/>
            <person name="Berbee M.L."/>
        </authorList>
    </citation>
    <scope>NUCLEOTIDE SEQUENCE [LARGE SCALE GENOMIC DNA]</scope>
    <source>
        <strain evidence="11 12">NRRL 28638</strain>
    </source>
</reference>
<keyword evidence="7" id="KW-0325">Glycoprotein</keyword>
<dbReference type="PANTHER" id="PTHR31361">
    <property type="entry name" value="BETA-GLUCAN SYNTHESIS-ASSOCIATED PROTEIN KRE6-RELATED"/>
    <property type="match status" value="1"/>
</dbReference>
<keyword evidence="11" id="KW-0378">Hydrolase</keyword>
<feature type="domain" description="GH16" evidence="10">
    <location>
        <begin position="27"/>
        <end position="381"/>
    </location>
</feature>
<dbReference type="InterPro" id="IPR013320">
    <property type="entry name" value="ConA-like_dom_sf"/>
</dbReference>
<dbReference type="InterPro" id="IPR000757">
    <property type="entry name" value="Beta-glucanase-like"/>
</dbReference>
<dbReference type="AlphaFoldDB" id="A0A137PGV4"/>
<dbReference type="OMA" id="SINMESM"/>
<comment type="subcellular location">
    <subcellularLocation>
        <location evidence="1">Membrane</location>
        <topology evidence="1">Single-pass type II membrane protein</topology>
    </subcellularLocation>
</comment>
<name>A0A137PGV4_CONC2</name>
<keyword evidence="5" id="KW-1133">Transmembrane helix</keyword>
<dbReference type="Proteomes" id="UP000070444">
    <property type="component" value="Unassembled WGS sequence"/>
</dbReference>
<dbReference type="GO" id="GO:0071555">
    <property type="term" value="P:cell wall organization"/>
    <property type="evidence" value="ECO:0007669"/>
    <property type="project" value="UniProtKB-KW"/>
</dbReference>
<sequence length="429" mass="47866">MHQKNAGVAESANSPIDRSIPRRSSELIDPNTPNDVRTMMSTKGEELQLVFSDEFDENGRKFGKGQDPFWEAVDLWYEPTGDLEYYHPDQVTTKDGNMVITLERKAVGELEFSSGMVQSWNKFCFQGGRLEVKVRLPGDPLVEGLWPGAWTLGNLGRAGYKATTDGVWPYSYDSCDNAVKANQSLTNGLSHLPGQRLNACVCTGDHPNPGHGRGAPEIDLIEATSHHSGAEVSQSLQVAPFDEGRQFKASDTKVSNGKTKQNDYLGSPLQQSISALTRLDEKIFEKRGGEFQTFSIEYDYEDDGYITWFVGKEETWTVNAGAIGANPASKVADRKIPEEPMYIILNLALSKSFAKGLDTNKLELPSEYLIDYVRLYQNPNKKKVSCDPKSHPTKDYIENHPKAYYNKNFTSWKGAGYSLPQYTVSDKKC</sequence>
<dbReference type="SUPFAM" id="SSF49899">
    <property type="entry name" value="Concanavalin A-like lectins/glucanases"/>
    <property type="match status" value="1"/>
</dbReference>
<evidence type="ECO:0000256" key="2">
    <source>
        <dbReference type="ARBA" id="ARBA00010962"/>
    </source>
</evidence>
<proteinExistence type="inferred from homology"/>
<dbReference type="GO" id="GO:0005886">
    <property type="term" value="C:plasma membrane"/>
    <property type="evidence" value="ECO:0007669"/>
    <property type="project" value="TreeGrafter"/>
</dbReference>
<feature type="region of interest" description="Disordered" evidence="9">
    <location>
        <begin position="1"/>
        <end position="34"/>
    </location>
</feature>
<evidence type="ECO:0000256" key="9">
    <source>
        <dbReference type="SAM" id="MobiDB-lite"/>
    </source>
</evidence>
<dbReference type="STRING" id="796925.A0A137PGV4"/>
<dbReference type="PANTHER" id="PTHR31361:SF1">
    <property type="entry name" value="BETA-GLUCAN SYNTHESIS-ASSOCIATED PROTEIN KRE6-RELATED"/>
    <property type="match status" value="1"/>
</dbReference>
<dbReference type="GO" id="GO:0005789">
    <property type="term" value="C:endoplasmic reticulum membrane"/>
    <property type="evidence" value="ECO:0007669"/>
    <property type="project" value="TreeGrafter"/>
</dbReference>
<organism evidence="11 12">
    <name type="scientific">Conidiobolus coronatus (strain ATCC 28846 / CBS 209.66 / NRRL 28638)</name>
    <name type="common">Delacroixia coronata</name>
    <dbReference type="NCBI Taxonomy" id="796925"/>
    <lineage>
        <taxon>Eukaryota</taxon>
        <taxon>Fungi</taxon>
        <taxon>Fungi incertae sedis</taxon>
        <taxon>Zoopagomycota</taxon>
        <taxon>Entomophthoromycotina</taxon>
        <taxon>Entomophthoromycetes</taxon>
        <taxon>Entomophthorales</taxon>
        <taxon>Ancylistaceae</taxon>
        <taxon>Conidiobolus</taxon>
    </lineage>
</organism>
<evidence type="ECO:0000256" key="5">
    <source>
        <dbReference type="ARBA" id="ARBA00022989"/>
    </source>
</evidence>
<evidence type="ECO:0000256" key="1">
    <source>
        <dbReference type="ARBA" id="ARBA00004606"/>
    </source>
</evidence>
<keyword evidence="6" id="KW-0472">Membrane</keyword>
<evidence type="ECO:0000256" key="3">
    <source>
        <dbReference type="ARBA" id="ARBA00022692"/>
    </source>
</evidence>